<dbReference type="Proteomes" id="UP001187192">
    <property type="component" value="Unassembled WGS sequence"/>
</dbReference>
<evidence type="ECO:0000256" key="1">
    <source>
        <dbReference type="SAM" id="MobiDB-lite"/>
    </source>
</evidence>
<gene>
    <name evidence="2" type="ORF">TIFTF001_049702</name>
    <name evidence="3" type="ORF">TIFTF001_049704</name>
</gene>
<evidence type="ECO:0000313" key="3">
    <source>
        <dbReference type="EMBL" id="GMN31640.1"/>
    </source>
</evidence>
<name>A0AA88CU02_FICCA</name>
<protein>
    <submittedName>
        <fullName evidence="2">Uncharacterized protein</fullName>
    </submittedName>
</protein>
<feature type="compositionally biased region" description="Basic and acidic residues" evidence="1">
    <location>
        <begin position="23"/>
        <end position="34"/>
    </location>
</feature>
<feature type="region of interest" description="Disordered" evidence="1">
    <location>
        <begin position="1"/>
        <end position="94"/>
    </location>
</feature>
<sequence>MTPCPGARTSWGAGVQLRAQAHRQPEGQRPRGTEHPTTCLAQPAPVVDLTADVGDVPERAASQASTFGREGSQGSESSAPTGEPIQARQRPPSRVMRINDQRVYRRADTEMVDLAGDSPVCSVDYFTTAVTPRYLPALREEFRILDDVDLMVPGESDLPSRLPLGYITLSVEYFRARLRLPFHPYLRRALH</sequence>
<feature type="compositionally biased region" description="Polar residues" evidence="1">
    <location>
        <begin position="62"/>
        <end position="80"/>
    </location>
</feature>
<dbReference type="AlphaFoldDB" id="A0AA88CU02"/>
<keyword evidence="4" id="KW-1185">Reference proteome</keyword>
<proteinExistence type="predicted"/>
<evidence type="ECO:0000313" key="4">
    <source>
        <dbReference type="Proteomes" id="UP001187192"/>
    </source>
</evidence>
<evidence type="ECO:0000313" key="2">
    <source>
        <dbReference type="EMBL" id="GMN31615.1"/>
    </source>
</evidence>
<dbReference type="EMBL" id="BTGU01007369">
    <property type="protein sequence ID" value="GMN31615.1"/>
    <property type="molecule type" value="Genomic_DNA"/>
</dbReference>
<reference evidence="2" key="1">
    <citation type="submission" date="2023-07" db="EMBL/GenBank/DDBJ databases">
        <title>draft genome sequence of fig (Ficus carica).</title>
        <authorList>
            <person name="Takahashi T."/>
            <person name="Nishimura K."/>
        </authorList>
    </citation>
    <scope>NUCLEOTIDE SEQUENCE</scope>
</reference>
<organism evidence="2 4">
    <name type="scientific">Ficus carica</name>
    <name type="common">Common fig</name>
    <dbReference type="NCBI Taxonomy" id="3494"/>
    <lineage>
        <taxon>Eukaryota</taxon>
        <taxon>Viridiplantae</taxon>
        <taxon>Streptophyta</taxon>
        <taxon>Embryophyta</taxon>
        <taxon>Tracheophyta</taxon>
        <taxon>Spermatophyta</taxon>
        <taxon>Magnoliopsida</taxon>
        <taxon>eudicotyledons</taxon>
        <taxon>Gunneridae</taxon>
        <taxon>Pentapetalae</taxon>
        <taxon>rosids</taxon>
        <taxon>fabids</taxon>
        <taxon>Rosales</taxon>
        <taxon>Moraceae</taxon>
        <taxon>Ficeae</taxon>
        <taxon>Ficus</taxon>
    </lineage>
</organism>
<dbReference type="EMBL" id="BTGU01007370">
    <property type="protein sequence ID" value="GMN31640.1"/>
    <property type="molecule type" value="Genomic_DNA"/>
</dbReference>
<comment type="caution">
    <text evidence="2">The sequence shown here is derived from an EMBL/GenBank/DDBJ whole genome shotgun (WGS) entry which is preliminary data.</text>
</comment>
<accession>A0AA88CU02</accession>